<dbReference type="Proteomes" id="UP000239209">
    <property type="component" value="Unassembled WGS sequence"/>
</dbReference>
<organism evidence="2 3">
    <name type="scientific">Pseudosporangium ferrugineum</name>
    <dbReference type="NCBI Taxonomy" id="439699"/>
    <lineage>
        <taxon>Bacteria</taxon>
        <taxon>Bacillati</taxon>
        <taxon>Actinomycetota</taxon>
        <taxon>Actinomycetes</taxon>
        <taxon>Micromonosporales</taxon>
        <taxon>Micromonosporaceae</taxon>
        <taxon>Pseudosporangium</taxon>
    </lineage>
</organism>
<dbReference type="RefSeq" id="WP_106124551.1">
    <property type="nucleotide sequence ID" value="NZ_PVZG01000001.1"/>
</dbReference>
<reference evidence="2 3" key="1">
    <citation type="submission" date="2018-03" db="EMBL/GenBank/DDBJ databases">
        <title>Genomic Encyclopedia of Archaeal and Bacterial Type Strains, Phase II (KMG-II): from individual species to whole genera.</title>
        <authorList>
            <person name="Goeker M."/>
        </authorList>
    </citation>
    <scope>NUCLEOTIDE SEQUENCE [LARGE SCALE GENOMIC DNA]</scope>
    <source>
        <strain evidence="2 3">DSM 45348</strain>
    </source>
</reference>
<evidence type="ECO:0000313" key="2">
    <source>
        <dbReference type="EMBL" id="PRY33230.1"/>
    </source>
</evidence>
<dbReference type="EMBL" id="PVZG01000001">
    <property type="protein sequence ID" value="PRY33230.1"/>
    <property type="molecule type" value="Genomic_DNA"/>
</dbReference>
<sequence length="253" mass="26685">MGNFRPLRDRDELVAVLATVLDRARPRSDYRLVGTGAALLQGVTLPTGDIDVLVADRADVDRFAAALDGFPCLDPPAWLAGAEQYFAHYVVDGVKVGFSTVEYPVESDAFECAGEGPWRHSVLVPCAPGHPASDGSGHPVPGSPDYPASGSPDYPASGSPGHPVPGSPDHPPGLAPGAGAGAARRWAVPAVRLELRLLSELVRGRPDRSAPLIDHLRGHGADLDLIRRGLIDRGVPPGLGRQVLDRLRPEDLP</sequence>
<protein>
    <recommendedName>
        <fullName evidence="4">Nucleotidyltransferase AbiEii toxin of type IV toxin-antitoxin system</fullName>
    </recommendedName>
</protein>
<gene>
    <name evidence="2" type="ORF">CLV70_101392</name>
</gene>
<feature type="compositionally biased region" description="Pro residues" evidence="1">
    <location>
        <begin position="162"/>
        <end position="174"/>
    </location>
</feature>
<dbReference type="AlphaFoldDB" id="A0A2T0SII7"/>
<evidence type="ECO:0000313" key="3">
    <source>
        <dbReference type="Proteomes" id="UP000239209"/>
    </source>
</evidence>
<dbReference type="InterPro" id="IPR043519">
    <property type="entry name" value="NT_sf"/>
</dbReference>
<evidence type="ECO:0000256" key="1">
    <source>
        <dbReference type="SAM" id="MobiDB-lite"/>
    </source>
</evidence>
<dbReference type="Gene3D" id="3.30.460.40">
    <property type="match status" value="1"/>
</dbReference>
<dbReference type="OrthoDB" id="3379089at2"/>
<dbReference type="SUPFAM" id="SSF81301">
    <property type="entry name" value="Nucleotidyltransferase"/>
    <property type="match status" value="1"/>
</dbReference>
<evidence type="ECO:0008006" key="4">
    <source>
        <dbReference type="Google" id="ProtNLM"/>
    </source>
</evidence>
<proteinExistence type="predicted"/>
<keyword evidence="3" id="KW-1185">Reference proteome</keyword>
<name>A0A2T0SII7_9ACTN</name>
<accession>A0A2T0SII7</accession>
<feature type="region of interest" description="Disordered" evidence="1">
    <location>
        <begin position="129"/>
        <end position="180"/>
    </location>
</feature>
<comment type="caution">
    <text evidence="2">The sequence shown here is derived from an EMBL/GenBank/DDBJ whole genome shotgun (WGS) entry which is preliminary data.</text>
</comment>